<accession>A0A9P7N9Y6</accession>
<evidence type="ECO:0000313" key="4">
    <source>
        <dbReference type="EMBL" id="KAG6000399.1"/>
    </source>
</evidence>
<organism evidence="4 5">
    <name type="scientific">Claviceps pusilla</name>
    <dbReference type="NCBI Taxonomy" id="123648"/>
    <lineage>
        <taxon>Eukaryota</taxon>
        <taxon>Fungi</taxon>
        <taxon>Dikarya</taxon>
        <taxon>Ascomycota</taxon>
        <taxon>Pezizomycotina</taxon>
        <taxon>Sordariomycetes</taxon>
        <taxon>Hypocreomycetidae</taxon>
        <taxon>Hypocreales</taxon>
        <taxon>Clavicipitaceae</taxon>
        <taxon>Claviceps</taxon>
    </lineage>
</organism>
<feature type="domain" description="Thioredoxin" evidence="3">
    <location>
        <begin position="1"/>
        <end position="107"/>
    </location>
</feature>
<proteinExistence type="inferred from homology"/>
<reference evidence="4" key="1">
    <citation type="journal article" date="2020" name="bioRxiv">
        <title>Whole genome comparisons of ergot fungi reveals the divergence and evolution of species within the genus Claviceps are the result of varying mechanisms driving genome evolution and host range expansion.</title>
        <authorList>
            <person name="Wyka S.A."/>
            <person name="Mondo S.J."/>
            <person name="Liu M."/>
            <person name="Dettman J."/>
            <person name="Nalam V."/>
            <person name="Broders K.D."/>
        </authorList>
    </citation>
    <scope>NUCLEOTIDE SEQUENCE</scope>
    <source>
        <strain evidence="4">CCC 602</strain>
    </source>
</reference>
<dbReference type="InterPro" id="IPR036249">
    <property type="entry name" value="Thioredoxin-like_sf"/>
</dbReference>
<gene>
    <name evidence="4" type="ORF">E4U43_001610</name>
</gene>
<dbReference type="CDD" id="cd02947">
    <property type="entry name" value="TRX_family"/>
    <property type="match status" value="1"/>
</dbReference>
<dbReference type="PROSITE" id="PS51352">
    <property type="entry name" value="THIOREDOXIN_2"/>
    <property type="match status" value="1"/>
</dbReference>
<dbReference type="PANTHER" id="PTHR46115">
    <property type="entry name" value="THIOREDOXIN-LIKE PROTEIN 1"/>
    <property type="match status" value="1"/>
</dbReference>
<evidence type="ECO:0000256" key="2">
    <source>
        <dbReference type="ARBA" id="ARBA00023157"/>
    </source>
</evidence>
<evidence type="ECO:0000256" key="1">
    <source>
        <dbReference type="ARBA" id="ARBA00008987"/>
    </source>
</evidence>
<dbReference type="AlphaFoldDB" id="A0A9P7N9Y6"/>
<comment type="similarity">
    <text evidence="1">Belongs to the thioredoxin family.</text>
</comment>
<evidence type="ECO:0000313" key="5">
    <source>
        <dbReference type="Proteomes" id="UP000748025"/>
    </source>
</evidence>
<comment type="caution">
    <text evidence="4">The sequence shown here is derived from an EMBL/GenBank/DDBJ whole genome shotgun (WGS) entry which is preliminary data.</text>
</comment>
<keyword evidence="5" id="KW-1185">Reference proteome</keyword>
<dbReference type="SUPFAM" id="SSF52833">
    <property type="entry name" value="Thioredoxin-like"/>
    <property type="match status" value="1"/>
</dbReference>
<dbReference type="Pfam" id="PF00085">
    <property type="entry name" value="Thioredoxin"/>
    <property type="match status" value="1"/>
</dbReference>
<protein>
    <recommendedName>
        <fullName evidence="3">Thioredoxin domain-containing protein</fullName>
    </recommendedName>
</protein>
<dbReference type="InterPro" id="IPR013766">
    <property type="entry name" value="Thioredoxin_domain"/>
</dbReference>
<dbReference type="OrthoDB" id="19690at2759"/>
<name>A0A9P7N9Y6_9HYPO</name>
<dbReference type="EMBL" id="SRPW01001532">
    <property type="protein sequence ID" value="KAG6000399.1"/>
    <property type="molecule type" value="Genomic_DNA"/>
</dbReference>
<keyword evidence="2" id="KW-1015">Disulfide bond</keyword>
<dbReference type="Gene3D" id="3.40.30.10">
    <property type="entry name" value="Glutaredoxin"/>
    <property type="match status" value="1"/>
</dbReference>
<dbReference type="Proteomes" id="UP000748025">
    <property type="component" value="Unassembled WGS sequence"/>
</dbReference>
<sequence>MIHISSTHEFDTLLHQHPRLVADFTSSYCKPCGFITPKFAELAREYSASILFVVVDVDVEANQALAKRYAVGGLPTFMMFRRGNKVDECFGLDEVALEGGVKKLAGV</sequence>
<evidence type="ECO:0000259" key="3">
    <source>
        <dbReference type="PROSITE" id="PS51352"/>
    </source>
</evidence>